<dbReference type="Proteomes" id="UP000536442">
    <property type="component" value="Unassembled WGS sequence"/>
</dbReference>
<gene>
    <name evidence="1" type="ORF">HLV39_11030</name>
</gene>
<evidence type="ECO:0000313" key="1">
    <source>
        <dbReference type="EMBL" id="NWN92025.1"/>
    </source>
</evidence>
<evidence type="ECO:0000313" key="2">
    <source>
        <dbReference type="Proteomes" id="UP000536442"/>
    </source>
</evidence>
<dbReference type="InterPro" id="IPR021074">
    <property type="entry name" value="Formate_DH_dsu"/>
</dbReference>
<keyword evidence="2" id="KW-1185">Reference proteome</keyword>
<dbReference type="EMBL" id="JABEVQ010000005">
    <property type="protein sequence ID" value="NWN92025.1"/>
    <property type="molecule type" value="Genomic_DNA"/>
</dbReference>
<accession>A0A851HYN4</accession>
<dbReference type="Pfam" id="PF11390">
    <property type="entry name" value="FdsD"/>
    <property type="match status" value="1"/>
</dbReference>
<comment type="caution">
    <text evidence="1">The sequence shown here is derived from an EMBL/GenBank/DDBJ whole genome shotgun (WGS) entry which is preliminary data.</text>
</comment>
<protein>
    <submittedName>
        <fullName evidence="1">Formate dehydrogenase subunit delta</fullName>
    </submittedName>
</protein>
<organism evidence="1 2">
    <name type="scientific">Marinobacter adhaerens</name>
    <dbReference type="NCBI Taxonomy" id="1033846"/>
    <lineage>
        <taxon>Bacteria</taxon>
        <taxon>Pseudomonadati</taxon>
        <taxon>Pseudomonadota</taxon>
        <taxon>Gammaproteobacteria</taxon>
        <taxon>Pseudomonadales</taxon>
        <taxon>Marinobacteraceae</taxon>
        <taxon>Marinobacter</taxon>
    </lineage>
</organism>
<reference evidence="1 2" key="1">
    <citation type="submission" date="2020-03" db="EMBL/GenBank/DDBJ databases">
        <title>Metagenomic, metatranscriptomic, and metabolomic analyses revealed the key microbes and metabolic features during the fermentation of ganjang, Korean traditional soy sauce.</title>
        <authorList>
            <person name="Chun B.H."/>
            <person name="Jeon C.O."/>
        </authorList>
    </citation>
    <scope>NUCLEOTIDE SEQUENCE [LARGE SCALE GENOMIC DNA]</scope>
    <source>
        <strain evidence="1 2">KG14</strain>
    </source>
</reference>
<sequence length="79" mass="8945">MSEQQLNNLIKMLDQIIANNLHHGDDDKVTDVAADHLQKFWARSMKRQVIEYANQNPRGLSELSRQTVKKLAGNAKSTA</sequence>
<name>A0A851HYN4_9GAMM</name>
<dbReference type="AlphaFoldDB" id="A0A851HYN4"/>
<proteinExistence type="predicted"/>